<dbReference type="InterPro" id="IPR013094">
    <property type="entry name" value="AB_hydrolase_3"/>
</dbReference>
<protein>
    <submittedName>
        <fullName evidence="2">Alpha/beta hydrolase fold-3</fullName>
    </submittedName>
</protein>
<name>A0A200PPM0_MACCD</name>
<dbReference type="OrthoDB" id="408631at2759"/>
<accession>A0A200PPM0</accession>
<dbReference type="PANTHER" id="PTHR23024:SF113">
    <property type="entry name" value="CARBOXYLESTERASE 8-RELATED"/>
    <property type="match status" value="1"/>
</dbReference>
<dbReference type="Gene3D" id="3.40.50.1820">
    <property type="entry name" value="alpha/beta hydrolase"/>
    <property type="match status" value="1"/>
</dbReference>
<dbReference type="InParanoid" id="A0A200PPM0"/>
<feature type="domain" description="Alpha/beta hydrolase fold-3" evidence="1">
    <location>
        <begin position="1"/>
        <end position="189"/>
    </location>
</feature>
<dbReference type="GO" id="GO:0016787">
    <property type="term" value="F:hydrolase activity"/>
    <property type="evidence" value="ECO:0007669"/>
    <property type="project" value="UniProtKB-KW"/>
</dbReference>
<evidence type="ECO:0000313" key="2">
    <source>
        <dbReference type="EMBL" id="OVA00177.1"/>
    </source>
</evidence>
<keyword evidence="2" id="KW-0378">Hydrolase</keyword>
<evidence type="ECO:0000313" key="3">
    <source>
        <dbReference type="Proteomes" id="UP000195402"/>
    </source>
</evidence>
<comment type="caution">
    <text evidence="2">The sequence shown here is derived from an EMBL/GenBank/DDBJ whole genome shotgun (WGS) entry which is preliminary data.</text>
</comment>
<sequence length="209" mass="23270">MATQVSALIVSVEYRLAPENRLPAAYADAIDAVKWVRNQALDAANGEPWLRDYVDYSKCFFMGCSSGGNVAYHTSLQVLEMDLEPVKISGLVLNQPYFGGSERTGSELRLINDRMLPLVKSDLMWELALPRGADRDHVYCNPMVDDLTRGGKKVGLIRRCLVTGFSGDPLIDRQIEFVKMLEEKGIKKDFIFSDDGISRVTSDGDGDEK</sequence>
<dbReference type="PANTHER" id="PTHR23024">
    <property type="entry name" value="ARYLACETAMIDE DEACETYLASE"/>
    <property type="match status" value="1"/>
</dbReference>
<dbReference type="InterPro" id="IPR029058">
    <property type="entry name" value="AB_hydrolase_fold"/>
</dbReference>
<dbReference type="Pfam" id="PF07859">
    <property type="entry name" value="Abhydrolase_3"/>
    <property type="match status" value="1"/>
</dbReference>
<proteinExistence type="predicted"/>
<organism evidence="2 3">
    <name type="scientific">Macleaya cordata</name>
    <name type="common">Five-seeded plume-poppy</name>
    <name type="synonym">Bocconia cordata</name>
    <dbReference type="NCBI Taxonomy" id="56857"/>
    <lineage>
        <taxon>Eukaryota</taxon>
        <taxon>Viridiplantae</taxon>
        <taxon>Streptophyta</taxon>
        <taxon>Embryophyta</taxon>
        <taxon>Tracheophyta</taxon>
        <taxon>Spermatophyta</taxon>
        <taxon>Magnoliopsida</taxon>
        <taxon>Ranunculales</taxon>
        <taxon>Papaveraceae</taxon>
        <taxon>Papaveroideae</taxon>
        <taxon>Macleaya</taxon>
    </lineage>
</organism>
<dbReference type="STRING" id="56857.A0A200PPM0"/>
<evidence type="ECO:0000259" key="1">
    <source>
        <dbReference type="Pfam" id="PF07859"/>
    </source>
</evidence>
<dbReference type="Proteomes" id="UP000195402">
    <property type="component" value="Unassembled WGS sequence"/>
</dbReference>
<dbReference type="EMBL" id="MVGT01004352">
    <property type="protein sequence ID" value="OVA00177.1"/>
    <property type="molecule type" value="Genomic_DNA"/>
</dbReference>
<dbReference type="InterPro" id="IPR050466">
    <property type="entry name" value="Carboxylest/Gibb_receptor"/>
</dbReference>
<reference evidence="2 3" key="1">
    <citation type="journal article" date="2017" name="Mol. Plant">
        <title>The Genome of Medicinal Plant Macleaya cordata Provides New Insights into Benzylisoquinoline Alkaloids Metabolism.</title>
        <authorList>
            <person name="Liu X."/>
            <person name="Liu Y."/>
            <person name="Huang P."/>
            <person name="Ma Y."/>
            <person name="Qing Z."/>
            <person name="Tang Q."/>
            <person name="Cao H."/>
            <person name="Cheng P."/>
            <person name="Zheng Y."/>
            <person name="Yuan Z."/>
            <person name="Zhou Y."/>
            <person name="Liu J."/>
            <person name="Tang Z."/>
            <person name="Zhuo Y."/>
            <person name="Zhang Y."/>
            <person name="Yu L."/>
            <person name="Huang J."/>
            <person name="Yang P."/>
            <person name="Peng Q."/>
            <person name="Zhang J."/>
            <person name="Jiang W."/>
            <person name="Zhang Z."/>
            <person name="Lin K."/>
            <person name="Ro D.K."/>
            <person name="Chen X."/>
            <person name="Xiong X."/>
            <person name="Shang Y."/>
            <person name="Huang S."/>
            <person name="Zeng J."/>
        </authorList>
    </citation>
    <scope>NUCLEOTIDE SEQUENCE [LARGE SCALE GENOMIC DNA]</scope>
    <source>
        <strain evidence="3">cv. BLH2017</strain>
        <tissue evidence="2">Root</tissue>
    </source>
</reference>
<dbReference type="OMA" id="DHEYRNP"/>
<keyword evidence="3" id="KW-1185">Reference proteome</keyword>
<gene>
    <name evidence="2" type="ORF">BVC80_1671g47</name>
</gene>
<dbReference type="SUPFAM" id="SSF53474">
    <property type="entry name" value="alpha/beta-Hydrolases"/>
    <property type="match status" value="1"/>
</dbReference>
<dbReference type="AlphaFoldDB" id="A0A200PPM0"/>